<proteinExistence type="predicted"/>
<evidence type="ECO:0000313" key="2">
    <source>
        <dbReference type="Proteomes" id="UP000256999"/>
    </source>
</evidence>
<evidence type="ECO:0008006" key="3">
    <source>
        <dbReference type="Google" id="ProtNLM"/>
    </source>
</evidence>
<organism evidence="1 2">
    <name type="scientific">Thalassotalea euphylliae</name>
    <dbReference type="NCBI Taxonomy" id="1655234"/>
    <lineage>
        <taxon>Bacteria</taxon>
        <taxon>Pseudomonadati</taxon>
        <taxon>Pseudomonadota</taxon>
        <taxon>Gammaproteobacteria</taxon>
        <taxon>Alteromonadales</taxon>
        <taxon>Colwelliaceae</taxon>
        <taxon>Thalassotalea</taxon>
    </lineage>
</organism>
<dbReference type="PROSITE" id="PS51257">
    <property type="entry name" value="PROKAR_LIPOPROTEIN"/>
    <property type="match status" value="1"/>
</dbReference>
<dbReference type="RefSeq" id="WP_116000016.1">
    <property type="nucleotide sequence ID" value="NZ_QUOV01000001.1"/>
</dbReference>
<accession>A0A3E0UHV8</accession>
<evidence type="ECO:0000313" key="1">
    <source>
        <dbReference type="EMBL" id="REL35342.1"/>
    </source>
</evidence>
<dbReference type="EMBL" id="QUOV01000001">
    <property type="protein sequence ID" value="REL35342.1"/>
    <property type="molecule type" value="Genomic_DNA"/>
</dbReference>
<sequence>MSKIIITLMLTLLTLGCSNKQLYELGQGYQKSECINNAQSGDEYQACHQAKKPYQEYKKERKSIIDKKA</sequence>
<gene>
    <name evidence="1" type="ORF">DXX92_08235</name>
</gene>
<dbReference type="AlphaFoldDB" id="A0A3E0UHV8"/>
<name>A0A3E0UHV8_9GAMM</name>
<reference evidence="1 2" key="1">
    <citation type="submission" date="2018-08" db="EMBL/GenBank/DDBJ databases">
        <title>Thalassotalea euphylliae genome.</title>
        <authorList>
            <person name="Summers S."/>
            <person name="Rice S.A."/>
            <person name="Freckelton M.L."/>
            <person name="Nedved B.T."/>
            <person name="Hadfield M.G."/>
        </authorList>
    </citation>
    <scope>NUCLEOTIDE SEQUENCE [LARGE SCALE GENOMIC DNA]</scope>
    <source>
        <strain evidence="1 2">H2</strain>
    </source>
</reference>
<protein>
    <recommendedName>
        <fullName evidence="3">Lipoprotein</fullName>
    </recommendedName>
</protein>
<dbReference type="Proteomes" id="UP000256999">
    <property type="component" value="Unassembled WGS sequence"/>
</dbReference>
<dbReference type="OrthoDB" id="6387823at2"/>
<comment type="caution">
    <text evidence="1">The sequence shown here is derived from an EMBL/GenBank/DDBJ whole genome shotgun (WGS) entry which is preliminary data.</text>
</comment>